<organism evidence="13">
    <name type="scientific">Mizugakiibacter sediminis</name>
    <dbReference type="NCBI Taxonomy" id="1475481"/>
    <lineage>
        <taxon>Bacteria</taxon>
        <taxon>Pseudomonadati</taxon>
        <taxon>Pseudomonadota</taxon>
        <taxon>Gammaproteobacteria</taxon>
        <taxon>Lysobacterales</taxon>
        <taxon>Rhodanobacteraceae</taxon>
        <taxon>Mizugakiibacter</taxon>
    </lineage>
</organism>
<evidence type="ECO:0000256" key="7">
    <source>
        <dbReference type="ARBA" id="ARBA00022927"/>
    </source>
</evidence>
<evidence type="ECO:0000256" key="3">
    <source>
        <dbReference type="ARBA" id="ARBA00011245"/>
    </source>
</evidence>
<name>A0A0S6YXW2_9GAMM</name>
<keyword evidence="9" id="KW-0564">Palmitate</keyword>
<keyword evidence="5" id="KW-0813">Transport</keyword>
<dbReference type="GO" id="GO:0009279">
    <property type="term" value="C:cell outer membrane"/>
    <property type="evidence" value="ECO:0007669"/>
    <property type="project" value="UniProtKB-SubCell"/>
</dbReference>
<dbReference type="InterPro" id="IPR004565">
    <property type="entry name" value="OM_lipoprot_LolB"/>
</dbReference>
<dbReference type="AlphaFoldDB" id="A0A0S6YXW2"/>
<dbReference type="SUPFAM" id="SSF89392">
    <property type="entry name" value="Prokaryotic lipoproteins and lipoprotein localization factors"/>
    <property type="match status" value="1"/>
</dbReference>
<reference evidence="13" key="1">
    <citation type="submission" date="2015-03" db="EMBL/GenBank/DDBJ databases">
        <title>Draft genome sequence of Mizugakiibacter sediminis skMP5.</title>
        <authorList>
            <person name="Watanabe T."/>
            <person name="Kojima H."/>
            <person name="Fukui M."/>
        </authorList>
    </citation>
    <scope>NUCLEOTIDE SEQUENCE</scope>
    <source>
        <strain evidence="13">SkMP5</strain>
    </source>
</reference>
<evidence type="ECO:0000256" key="9">
    <source>
        <dbReference type="ARBA" id="ARBA00023139"/>
    </source>
</evidence>
<evidence type="ECO:0000256" key="5">
    <source>
        <dbReference type="ARBA" id="ARBA00022448"/>
    </source>
</evidence>
<proteinExistence type="inferred from homology"/>
<keyword evidence="7" id="KW-0653">Protein transport</keyword>
<comment type="subcellular location">
    <subcellularLocation>
        <location evidence="1">Cell outer membrane</location>
        <topology evidence="1">Lipid-anchor</topology>
    </subcellularLocation>
</comment>
<evidence type="ECO:0000256" key="6">
    <source>
        <dbReference type="ARBA" id="ARBA00022729"/>
    </source>
</evidence>
<dbReference type="InterPro" id="IPR029046">
    <property type="entry name" value="LolA/LolB/LppX"/>
</dbReference>
<evidence type="ECO:0000256" key="8">
    <source>
        <dbReference type="ARBA" id="ARBA00023136"/>
    </source>
</evidence>
<dbReference type="GO" id="GO:0015031">
    <property type="term" value="P:protein transport"/>
    <property type="evidence" value="ECO:0007669"/>
    <property type="project" value="UniProtKB-KW"/>
</dbReference>
<protein>
    <recommendedName>
        <fullName evidence="4">Outer-membrane lipoprotein LolB</fullName>
    </recommendedName>
</protein>
<accession>A0A0S6YXW2</accession>
<evidence type="ECO:0000256" key="1">
    <source>
        <dbReference type="ARBA" id="ARBA00004459"/>
    </source>
</evidence>
<keyword evidence="8" id="KW-0472">Membrane</keyword>
<comment type="subunit">
    <text evidence="3">Monomer.</text>
</comment>
<evidence type="ECO:0000256" key="4">
    <source>
        <dbReference type="ARBA" id="ARBA00016202"/>
    </source>
</evidence>
<dbReference type="Pfam" id="PF03550">
    <property type="entry name" value="LolB"/>
    <property type="match status" value="1"/>
</dbReference>
<sequence length="75" mass="8664">MPLAELAAWVRGLRAQGPAELAFGADGLPSTLEQDGWRVEYRDWYTDRQPPLPQKVFAERAPYRVRVAIERWQLP</sequence>
<evidence type="ECO:0000256" key="10">
    <source>
        <dbReference type="ARBA" id="ARBA00023186"/>
    </source>
</evidence>
<dbReference type="CDD" id="cd16326">
    <property type="entry name" value="LolB"/>
    <property type="match status" value="1"/>
</dbReference>
<dbReference type="EMBL" id="DF952378">
    <property type="protein sequence ID" value="GAN43588.1"/>
    <property type="molecule type" value="Genomic_DNA"/>
</dbReference>
<keyword evidence="11" id="KW-0998">Cell outer membrane</keyword>
<evidence type="ECO:0000256" key="12">
    <source>
        <dbReference type="ARBA" id="ARBA00023288"/>
    </source>
</evidence>
<evidence type="ECO:0000313" key="13">
    <source>
        <dbReference type="EMBL" id="GAN43588.1"/>
    </source>
</evidence>
<comment type="similarity">
    <text evidence="2">Belongs to the LolB family.</text>
</comment>
<dbReference type="Gene3D" id="2.50.20.10">
    <property type="entry name" value="Lipoprotein localisation LolA/LolB/LppX"/>
    <property type="match status" value="1"/>
</dbReference>
<keyword evidence="10" id="KW-0143">Chaperone</keyword>
<keyword evidence="6" id="KW-0732">Signal</keyword>
<evidence type="ECO:0000256" key="2">
    <source>
        <dbReference type="ARBA" id="ARBA00009696"/>
    </source>
</evidence>
<dbReference type="HOGENOM" id="CLU_2667069_0_0_6"/>
<gene>
    <name evidence="13" type="ORF">MBSD_0092</name>
</gene>
<keyword evidence="12" id="KW-0449">Lipoprotein</keyword>
<evidence type="ECO:0000256" key="11">
    <source>
        <dbReference type="ARBA" id="ARBA00023237"/>
    </source>
</evidence>